<evidence type="ECO:0000256" key="1">
    <source>
        <dbReference type="ARBA" id="ARBA00022603"/>
    </source>
</evidence>
<dbReference type="SUPFAM" id="SSF53335">
    <property type="entry name" value="S-adenosyl-L-methionine-dependent methyltransferases"/>
    <property type="match status" value="1"/>
</dbReference>
<dbReference type="RefSeq" id="WP_311341201.1">
    <property type="nucleotide sequence ID" value="NZ_JAVRHS010000009.1"/>
</dbReference>
<name>A0ABU2ZJ29_9SPHN</name>
<dbReference type="GO" id="GO:0008168">
    <property type="term" value="F:methyltransferase activity"/>
    <property type="evidence" value="ECO:0007669"/>
    <property type="project" value="UniProtKB-KW"/>
</dbReference>
<reference evidence="3 4" key="1">
    <citation type="submission" date="2023-09" db="EMBL/GenBank/DDBJ databases">
        <authorList>
            <person name="Rey-Velasco X."/>
        </authorList>
    </citation>
    <scope>NUCLEOTIDE SEQUENCE [LARGE SCALE GENOMIC DNA]</scope>
    <source>
        <strain evidence="3 4">F390</strain>
    </source>
</reference>
<dbReference type="EMBL" id="JAVRHS010000009">
    <property type="protein sequence ID" value="MDT0576623.1"/>
    <property type="molecule type" value="Genomic_DNA"/>
</dbReference>
<dbReference type="InterPro" id="IPR029063">
    <property type="entry name" value="SAM-dependent_MTases_sf"/>
</dbReference>
<comment type="caution">
    <text evidence="3">The sequence shown here is derived from an EMBL/GenBank/DDBJ whole genome shotgun (WGS) entry which is preliminary data.</text>
</comment>
<dbReference type="InterPro" id="IPR050602">
    <property type="entry name" value="Malonyl-ACP_OMT"/>
</dbReference>
<dbReference type="PANTHER" id="PTHR13090">
    <property type="entry name" value="ARGININE-HYDROXYLASE NDUFAF5, MITOCHONDRIAL"/>
    <property type="match status" value="1"/>
</dbReference>
<evidence type="ECO:0000313" key="4">
    <source>
        <dbReference type="Proteomes" id="UP001259803"/>
    </source>
</evidence>
<keyword evidence="2" id="KW-0808">Transferase</keyword>
<dbReference type="GO" id="GO:0032259">
    <property type="term" value="P:methylation"/>
    <property type="evidence" value="ECO:0007669"/>
    <property type="project" value="UniProtKB-KW"/>
</dbReference>
<protein>
    <submittedName>
        <fullName evidence="3">Methyltransferase domain-containing protein</fullName>
    </submittedName>
</protein>
<proteinExistence type="predicted"/>
<dbReference type="Gene3D" id="3.40.50.150">
    <property type="entry name" value="Vaccinia Virus protein VP39"/>
    <property type="match status" value="1"/>
</dbReference>
<keyword evidence="1 3" id="KW-0489">Methyltransferase</keyword>
<gene>
    <name evidence="3" type="ORF">RM533_10565</name>
</gene>
<accession>A0ABU2ZJ29</accession>
<dbReference type="PANTHER" id="PTHR13090:SF1">
    <property type="entry name" value="ARGININE-HYDROXYLASE NDUFAF5, MITOCHONDRIAL"/>
    <property type="match status" value="1"/>
</dbReference>
<evidence type="ECO:0000313" key="3">
    <source>
        <dbReference type="EMBL" id="MDT0576623.1"/>
    </source>
</evidence>
<keyword evidence="4" id="KW-1185">Reference proteome</keyword>
<organism evidence="3 4">
    <name type="scientific">Croceicoccus esteveae</name>
    <dbReference type="NCBI Taxonomy" id="3075597"/>
    <lineage>
        <taxon>Bacteria</taxon>
        <taxon>Pseudomonadati</taxon>
        <taxon>Pseudomonadota</taxon>
        <taxon>Alphaproteobacteria</taxon>
        <taxon>Sphingomonadales</taxon>
        <taxon>Erythrobacteraceae</taxon>
        <taxon>Croceicoccus</taxon>
    </lineage>
</organism>
<dbReference type="Proteomes" id="UP001259803">
    <property type="component" value="Unassembled WGS sequence"/>
</dbReference>
<dbReference type="Pfam" id="PF13489">
    <property type="entry name" value="Methyltransf_23"/>
    <property type="match status" value="1"/>
</dbReference>
<evidence type="ECO:0000256" key="2">
    <source>
        <dbReference type="ARBA" id="ARBA00022679"/>
    </source>
</evidence>
<sequence length="262" mass="28159">MTMPAPPVIFSAQRRMNARARMASIQRRSKDAAQTLHREMALDAIDRIAFVTSRFASAMVLGDTTGKLSAWLEERGTRTTTTDPCGYLADSPVDELQPLPGRPFDLIVSLGLLDTLNDLPGALVLMRRALTPGGLMIASFAGSGSLPGLRAIMLAADATRPAPRIHPQVDVRGAGQLMNRLGFANPVVDGWGFDVKFSSFWQLLHDLRGQASGAVLMNPGASVNKAGLDRALTAFADLADKDGTLQERFEIITLSGWSATEK</sequence>